<proteinExistence type="predicted"/>
<name>A0ABW6BBB3_9SPHI</name>
<dbReference type="Proteomes" id="UP001597525">
    <property type="component" value="Unassembled WGS sequence"/>
</dbReference>
<protein>
    <recommendedName>
        <fullName evidence="4">Secreted protein</fullName>
    </recommendedName>
</protein>
<gene>
    <name evidence="2" type="ORF">ACFS7Y_05630</name>
</gene>
<accession>A0ABW6BBB3</accession>
<organism evidence="2 3">
    <name type="scientific">Sphingobacterium bambusae</name>
    <dbReference type="NCBI Taxonomy" id="662858"/>
    <lineage>
        <taxon>Bacteria</taxon>
        <taxon>Pseudomonadati</taxon>
        <taxon>Bacteroidota</taxon>
        <taxon>Sphingobacteriia</taxon>
        <taxon>Sphingobacteriales</taxon>
        <taxon>Sphingobacteriaceae</taxon>
        <taxon>Sphingobacterium</taxon>
    </lineage>
</organism>
<reference evidence="3" key="1">
    <citation type="journal article" date="2019" name="Int. J. Syst. Evol. Microbiol.">
        <title>The Global Catalogue of Microorganisms (GCM) 10K type strain sequencing project: providing services to taxonomists for standard genome sequencing and annotation.</title>
        <authorList>
            <consortium name="The Broad Institute Genomics Platform"/>
            <consortium name="The Broad Institute Genome Sequencing Center for Infectious Disease"/>
            <person name="Wu L."/>
            <person name="Ma J."/>
        </authorList>
    </citation>
    <scope>NUCLEOTIDE SEQUENCE [LARGE SCALE GENOMIC DNA]</scope>
    <source>
        <strain evidence="3">KCTC 22814</strain>
    </source>
</reference>
<dbReference type="RefSeq" id="WP_320182554.1">
    <property type="nucleotide sequence ID" value="NZ_CP138332.1"/>
</dbReference>
<evidence type="ECO:0000256" key="1">
    <source>
        <dbReference type="SAM" id="MobiDB-lite"/>
    </source>
</evidence>
<evidence type="ECO:0000313" key="3">
    <source>
        <dbReference type="Proteomes" id="UP001597525"/>
    </source>
</evidence>
<evidence type="ECO:0008006" key="4">
    <source>
        <dbReference type="Google" id="ProtNLM"/>
    </source>
</evidence>
<dbReference type="EMBL" id="JBHUPB010000004">
    <property type="protein sequence ID" value="MFD2966855.1"/>
    <property type="molecule type" value="Genomic_DNA"/>
</dbReference>
<comment type="caution">
    <text evidence="2">The sequence shown here is derived from an EMBL/GenBank/DDBJ whole genome shotgun (WGS) entry which is preliminary data.</text>
</comment>
<evidence type="ECO:0000313" key="2">
    <source>
        <dbReference type="EMBL" id="MFD2966855.1"/>
    </source>
</evidence>
<keyword evidence="3" id="KW-1185">Reference proteome</keyword>
<sequence length="61" mass="6450">MKNTVKQLYLPPSILIFWIELESGVAAASATISGGPSGQPDIPQVDDWTSEDDLGSGLGEF</sequence>
<feature type="region of interest" description="Disordered" evidence="1">
    <location>
        <begin position="30"/>
        <end position="61"/>
    </location>
</feature>